<dbReference type="CDD" id="cd00118">
    <property type="entry name" value="LysM"/>
    <property type="match status" value="1"/>
</dbReference>
<dbReference type="InterPro" id="IPR018392">
    <property type="entry name" value="LysM"/>
</dbReference>
<dbReference type="Proteomes" id="UP000886861">
    <property type="component" value="Unassembled WGS sequence"/>
</dbReference>
<proteinExistence type="predicted"/>
<evidence type="ECO:0000259" key="1">
    <source>
        <dbReference type="Pfam" id="PF01476"/>
    </source>
</evidence>
<dbReference type="AlphaFoldDB" id="A0A9D1ND74"/>
<reference evidence="2" key="2">
    <citation type="journal article" date="2021" name="PeerJ">
        <title>Extensive microbial diversity within the chicken gut microbiome revealed by metagenomics and culture.</title>
        <authorList>
            <person name="Gilroy R."/>
            <person name="Ravi A."/>
            <person name="Getino M."/>
            <person name="Pursley I."/>
            <person name="Horton D.L."/>
            <person name="Alikhan N.F."/>
            <person name="Baker D."/>
            <person name="Gharbi K."/>
            <person name="Hall N."/>
            <person name="Watson M."/>
            <person name="Adriaenssens E.M."/>
            <person name="Foster-Nyarko E."/>
            <person name="Jarju S."/>
            <person name="Secka A."/>
            <person name="Antonio M."/>
            <person name="Oren A."/>
            <person name="Chaudhuri R.R."/>
            <person name="La Ragione R."/>
            <person name="Hildebrand F."/>
            <person name="Pallen M.J."/>
        </authorList>
    </citation>
    <scope>NUCLEOTIDE SEQUENCE</scope>
    <source>
        <strain evidence="2">CHK186-9395</strain>
    </source>
</reference>
<dbReference type="Pfam" id="PF01476">
    <property type="entry name" value="LysM"/>
    <property type="match status" value="2"/>
</dbReference>
<sequence>MKANLKRRVSYVLKDGDTLESVCKKFDACVSTIKLFNMITDAKAGDIIFFPENNSSVYVVKPTDTFKGVAEKLKISESELYKLTNTTRLFIGQRIEY</sequence>
<comment type="caution">
    <text evidence="2">The sequence shown here is derived from an EMBL/GenBank/DDBJ whole genome shotgun (WGS) entry which is preliminary data.</text>
</comment>
<accession>A0A9D1ND74</accession>
<dbReference type="InterPro" id="IPR036779">
    <property type="entry name" value="LysM_dom_sf"/>
</dbReference>
<feature type="domain" description="LysM" evidence="1">
    <location>
        <begin position="58"/>
        <end position="95"/>
    </location>
</feature>
<reference evidence="2" key="1">
    <citation type="submission" date="2020-10" db="EMBL/GenBank/DDBJ databases">
        <authorList>
            <person name="Gilroy R."/>
        </authorList>
    </citation>
    <scope>NUCLEOTIDE SEQUENCE</scope>
    <source>
        <strain evidence="2">CHK186-9395</strain>
    </source>
</reference>
<organism evidence="2 3">
    <name type="scientific">Candidatus Caccopulliclostridium gallistercoris</name>
    <dbReference type="NCBI Taxonomy" id="2840719"/>
    <lineage>
        <taxon>Bacteria</taxon>
        <taxon>Bacillati</taxon>
        <taxon>Bacillota</taxon>
        <taxon>Clostridia</taxon>
        <taxon>Candidatus Caccopulliclostridium</taxon>
    </lineage>
</organism>
<dbReference type="EMBL" id="DVOJ01000001">
    <property type="protein sequence ID" value="HIV00944.1"/>
    <property type="molecule type" value="Genomic_DNA"/>
</dbReference>
<gene>
    <name evidence="2" type="ORF">IAA62_00055</name>
</gene>
<evidence type="ECO:0000313" key="2">
    <source>
        <dbReference type="EMBL" id="HIV00944.1"/>
    </source>
</evidence>
<feature type="domain" description="LysM" evidence="1">
    <location>
        <begin position="11"/>
        <end position="41"/>
    </location>
</feature>
<dbReference type="Gene3D" id="3.10.350.10">
    <property type="entry name" value="LysM domain"/>
    <property type="match status" value="2"/>
</dbReference>
<evidence type="ECO:0000313" key="3">
    <source>
        <dbReference type="Proteomes" id="UP000886861"/>
    </source>
</evidence>
<name>A0A9D1ND74_9FIRM</name>
<protein>
    <submittedName>
        <fullName evidence="2">LysM peptidoglycan-binding domain-containing protein</fullName>
    </submittedName>
</protein>